<sequence>MKLSRSISSHRCWHCTGVAMSVMSTRKAEKISVKRELETMIESTTEERSIECCICYSVINRYARGVMIITCGGMADLEHVFCESCNKKFTTNDPYKRRIVYRFTYPFEDEAAAKDFISKSRNFILSDGDDVRVESFKEKVNDLGGKSVGQYEDVEYSFKLFDDPE</sequence>
<dbReference type="Proteomes" id="UP000202782">
    <property type="component" value="Segment"/>
</dbReference>
<dbReference type="KEGG" id="vg:5184212"/>
<reference evidence="1 2" key="1">
    <citation type="journal article" date="2008" name="J. Microbiol.">
        <title>Molecular and phylogenetic characterization of Spodoptera litura granulovirus.</title>
        <authorList>
            <person name="Wang Y."/>
            <person name="Choi J.Y."/>
            <person name="Roh J.Y."/>
            <person name="Woo S.D."/>
            <person name="Jin B.R."/>
            <person name="Je Y.H."/>
        </authorList>
    </citation>
    <scope>NUCLEOTIDE SEQUENCE [LARGE SCALE GENOMIC DNA]</scope>
    <source>
        <strain evidence="1">SlGV-K1</strain>
    </source>
</reference>
<evidence type="ECO:0000313" key="1">
    <source>
        <dbReference type="EMBL" id="ABQ52070.1"/>
    </source>
</evidence>
<organism evidence="1 2">
    <name type="scientific">Spodoptera litura granulovirus</name>
    <dbReference type="NCBI Taxonomy" id="359919"/>
    <lineage>
        <taxon>Viruses</taxon>
        <taxon>Viruses incertae sedis</taxon>
        <taxon>Naldaviricetes</taxon>
        <taxon>Lefavirales</taxon>
        <taxon>Baculoviridae</taxon>
        <taxon>Betabaculovirus</taxon>
        <taxon>Betabaculovirus spliturae</taxon>
    </lineage>
</organism>
<gene>
    <name evidence="1" type="primary">orf127</name>
    <name evidence="1" type="ORF">SlGVgp127</name>
</gene>
<evidence type="ECO:0008006" key="3">
    <source>
        <dbReference type="Google" id="ProtNLM"/>
    </source>
</evidence>
<dbReference type="EMBL" id="DQ288858">
    <property type="protein sequence ID" value="ABQ52070.1"/>
    <property type="molecule type" value="Genomic_DNA"/>
</dbReference>
<evidence type="ECO:0000313" key="2">
    <source>
        <dbReference type="Proteomes" id="UP000202782"/>
    </source>
</evidence>
<keyword evidence="2" id="KW-1185">Reference proteome</keyword>
<dbReference type="RefSeq" id="YP_001257078.1">
    <property type="nucleotide sequence ID" value="NC_009503.1"/>
</dbReference>
<dbReference type="SUPFAM" id="SSF57850">
    <property type="entry name" value="RING/U-box"/>
    <property type="match status" value="1"/>
</dbReference>
<proteinExistence type="predicted"/>
<accession>A5IZX9</accession>
<dbReference type="Gene3D" id="3.30.40.10">
    <property type="entry name" value="Zinc/RING finger domain, C3HC4 (zinc finger)"/>
    <property type="match status" value="1"/>
</dbReference>
<dbReference type="InterPro" id="IPR013083">
    <property type="entry name" value="Znf_RING/FYVE/PHD"/>
</dbReference>
<dbReference type="InterPro" id="IPR008573">
    <property type="entry name" value="Baculovirus_U-box/Ring-like"/>
</dbReference>
<dbReference type="GeneID" id="5184212"/>
<name>A5IZX9_9BBAC</name>
<dbReference type="OrthoDB" id="16663at10239"/>
<dbReference type="Pfam" id="PF05883">
    <property type="entry name" value="Baculo_RING"/>
    <property type="match status" value="1"/>
</dbReference>
<protein>
    <recommendedName>
        <fullName evidence="3">Ac53</fullName>
    </recommendedName>
</protein>